<keyword evidence="6" id="KW-0175">Coiled coil</keyword>
<name>A0A4V3SJL2_9PEZI</name>
<organism evidence="8 9">
    <name type="scientific">Ascodesmis nigricans</name>
    <dbReference type="NCBI Taxonomy" id="341454"/>
    <lineage>
        <taxon>Eukaryota</taxon>
        <taxon>Fungi</taxon>
        <taxon>Dikarya</taxon>
        <taxon>Ascomycota</taxon>
        <taxon>Pezizomycotina</taxon>
        <taxon>Pezizomycetes</taxon>
        <taxon>Pezizales</taxon>
        <taxon>Ascodesmidaceae</taxon>
        <taxon>Ascodesmis</taxon>
    </lineage>
</organism>
<dbReference type="Proteomes" id="UP000298138">
    <property type="component" value="Unassembled WGS sequence"/>
</dbReference>
<dbReference type="AlphaFoldDB" id="A0A4V3SJL2"/>
<evidence type="ECO:0000313" key="8">
    <source>
        <dbReference type="EMBL" id="TGZ84465.1"/>
    </source>
</evidence>
<dbReference type="InterPro" id="IPR008271">
    <property type="entry name" value="Ser/Thr_kinase_AS"/>
</dbReference>
<dbReference type="STRING" id="341454.A0A4V3SJL2"/>
<dbReference type="InterPro" id="IPR011009">
    <property type="entry name" value="Kinase-like_dom_sf"/>
</dbReference>
<evidence type="ECO:0000256" key="4">
    <source>
        <dbReference type="ARBA" id="ARBA00022777"/>
    </source>
</evidence>
<evidence type="ECO:0000256" key="3">
    <source>
        <dbReference type="ARBA" id="ARBA00022741"/>
    </source>
</evidence>
<dbReference type="InParanoid" id="A0A4V3SJL2"/>
<dbReference type="Pfam" id="PF00069">
    <property type="entry name" value="Pkinase"/>
    <property type="match status" value="1"/>
</dbReference>
<feature type="domain" description="Protein kinase" evidence="7">
    <location>
        <begin position="1"/>
        <end position="245"/>
    </location>
</feature>
<dbReference type="SMART" id="SM00220">
    <property type="entry name" value="S_TKc"/>
    <property type="match status" value="1"/>
</dbReference>
<dbReference type="OrthoDB" id="4772757at2759"/>
<dbReference type="EMBL" id="ML220112">
    <property type="protein sequence ID" value="TGZ84465.1"/>
    <property type="molecule type" value="Genomic_DNA"/>
</dbReference>
<evidence type="ECO:0000256" key="5">
    <source>
        <dbReference type="ARBA" id="ARBA00022840"/>
    </source>
</evidence>
<accession>A0A4V3SJL2</accession>
<gene>
    <name evidence="8" type="ORF">EX30DRAFT_391919</name>
</gene>
<evidence type="ECO:0000256" key="6">
    <source>
        <dbReference type="SAM" id="Coils"/>
    </source>
</evidence>
<keyword evidence="2" id="KW-0808">Transferase</keyword>
<evidence type="ECO:0000313" key="9">
    <source>
        <dbReference type="Proteomes" id="UP000298138"/>
    </source>
</evidence>
<dbReference type="PROSITE" id="PS50011">
    <property type="entry name" value="PROTEIN_KINASE_DOM"/>
    <property type="match status" value="1"/>
</dbReference>
<proteinExistence type="predicted"/>
<evidence type="ECO:0000256" key="1">
    <source>
        <dbReference type="ARBA" id="ARBA00022527"/>
    </source>
</evidence>
<keyword evidence="3" id="KW-0547">Nucleotide-binding</keyword>
<dbReference type="InterPro" id="IPR000719">
    <property type="entry name" value="Prot_kinase_dom"/>
</dbReference>
<evidence type="ECO:0000259" key="7">
    <source>
        <dbReference type="PROSITE" id="PS50011"/>
    </source>
</evidence>
<dbReference type="PANTHER" id="PTHR24349">
    <property type="entry name" value="SERINE/THREONINE-PROTEIN KINASE"/>
    <property type="match status" value="1"/>
</dbReference>
<dbReference type="InterPro" id="IPR050205">
    <property type="entry name" value="CDPK_Ser/Thr_kinases"/>
</dbReference>
<dbReference type="PROSITE" id="PS00108">
    <property type="entry name" value="PROTEIN_KINASE_ST"/>
    <property type="match status" value="1"/>
</dbReference>
<keyword evidence="9" id="KW-1185">Reference proteome</keyword>
<reference evidence="8 9" key="1">
    <citation type="submission" date="2019-04" db="EMBL/GenBank/DDBJ databases">
        <title>Comparative genomics and transcriptomics to analyze fruiting body development in filamentous ascomycetes.</title>
        <authorList>
            <consortium name="DOE Joint Genome Institute"/>
            <person name="Lutkenhaus R."/>
            <person name="Traeger S."/>
            <person name="Breuer J."/>
            <person name="Kuo A."/>
            <person name="Lipzen A."/>
            <person name="Pangilinan J."/>
            <person name="Dilworth D."/>
            <person name="Sandor L."/>
            <person name="Poggeler S."/>
            <person name="Barry K."/>
            <person name="Grigoriev I.V."/>
            <person name="Nowrousian M."/>
        </authorList>
    </citation>
    <scope>NUCLEOTIDE SEQUENCE [LARGE SCALE GENOMIC DNA]</scope>
    <source>
        <strain evidence="8 9">CBS 389.68</strain>
    </source>
</reference>
<keyword evidence="1" id="KW-0723">Serine/threonine-protein kinase</keyword>
<dbReference type="Gene3D" id="1.10.510.10">
    <property type="entry name" value="Transferase(Phosphotransferase) domain 1"/>
    <property type="match status" value="1"/>
</dbReference>
<feature type="coiled-coil region" evidence="6">
    <location>
        <begin position="267"/>
        <end position="326"/>
    </location>
</feature>
<keyword evidence="5" id="KW-0067">ATP-binding</keyword>
<dbReference type="GO" id="GO:0005524">
    <property type="term" value="F:ATP binding"/>
    <property type="evidence" value="ECO:0007669"/>
    <property type="project" value="UniProtKB-KW"/>
</dbReference>
<dbReference type="SUPFAM" id="SSF56112">
    <property type="entry name" value="Protein kinase-like (PK-like)"/>
    <property type="match status" value="1"/>
</dbReference>
<evidence type="ECO:0000256" key="2">
    <source>
        <dbReference type="ARBA" id="ARBA00022679"/>
    </source>
</evidence>
<dbReference type="GO" id="GO:0004674">
    <property type="term" value="F:protein serine/threonine kinase activity"/>
    <property type="evidence" value="ECO:0007669"/>
    <property type="project" value="UniProtKB-KW"/>
</dbReference>
<keyword evidence="4 8" id="KW-0418">Kinase</keyword>
<sequence>MGHVRSEREQKTGRMGAVKTVWKRKVREQDWKRELLAMGILSKYNHAFVRFLGWYEDANTLFLTMGLFEFGDLSKYLAVNHHRPESETKIMGLQIFRALEFMHFHNFTHRDLKPDNIFIASTQPLHLKLGDFGITKRTDAGTELRTMTFTALYAAPEALERFIYPPHPPQTPNEAVAYTSKVDIWSAGCVLYHVLTRNTPFNHPHHALQFCKRNDPGAQAVVDRPFLLRPEDRPTAKEAREMQWVKDWDQRDVETETEGTTWATMSRRELEAELTKLKDKVKRAETEVMRLQQASTIMIESKEKEHRQAQQALEAKINELRLLMSQIRLSLNPKQEEDYRKALESERAATAPAEQAADIYQKRMTAAQKSAMEARESLMVAIKSHESELAQKEAEFNDRLRTGVIQQITLKNQLDHATEAIYKANKENERPRENLARLETERPACTSENGNTTNSARLLEKGRLKTRELQRRMKETDEKLTAFAAENYRLNLKLSRAAPEIKADVGVPSQSRARALYAYTGTEPQDLMFPQGALIMGGYFPRWRMVERLV</sequence>
<feature type="coiled-coil region" evidence="6">
    <location>
        <begin position="459"/>
        <end position="486"/>
    </location>
</feature>
<protein>
    <submittedName>
        <fullName evidence="8">Kinase-like protein</fullName>
    </submittedName>
</protein>